<evidence type="ECO:0000313" key="1">
    <source>
        <dbReference type="EMBL" id="KAK7487917.1"/>
    </source>
</evidence>
<evidence type="ECO:0000313" key="2">
    <source>
        <dbReference type="Proteomes" id="UP001519460"/>
    </source>
</evidence>
<dbReference type="SUPFAM" id="SSF49599">
    <property type="entry name" value="TRAF domain-like"/>
    <property type="match status" value="1"/>
</dbReference>
<dbReference type="AlphaFoldDB" id="A0ABD0KLZ8"/>
<sequence length="134" mass="14906">MYTKGLATYPRANDAYKRYCRSWKVHTKYSFWVVPNRPGFAGVHTEDTSIFRDSKSVGFGHRQRLISLASLKDPTNGYVNEDGEVTVQASVTITAPPELESPEETSSIAEQPLPVTGVPFDLKPAMNLQPLFSV</sequence>
<dbReference type="Gene3D" id="2.60.210.10">
    <property type="entry name" value="Apoptosis, Tumor Necrosis Factor Receptor Associated Protein 2, Chain A"/>
    <property type="match status" value="1"/>
</dbReference>
<dbReference type="EMBL" id="JACVVK020000157">
    <property type="protein sequence ID" value="KAK7487917.1"/>
    <property type="molecule type" value="Genomic_DNA"/>
</dbReference>
<dbReference type="InterPro" id="IPR008974">
    <property type="entry name" value="TRAF-like"/>
</dbReference>
<accession>A0ABD0KLZ8</accession>
<gene>
    <name evidence="1" type="ORF">BaRGS_00020818</name>
</gene>
<comment type="caution">
    <text evidence="1">The sequence shown here is derived from an EMBL/GenBank/DDBJ whole genome shotgun (WGS) entry which is preliminary data.</text>
</comment>
<proteinExistence type="predicted"/>
<protein>
    <submittedName>
        <fullName evidence="1">Uncharacterized protein</fullName>
    </submittedName>
</protein>
<dbReference type="Proteomes" id="UP001519460">
    <property type="component" value="Unassembled WGS sequence"/>
</dbReference>
<dbReference type="InterPro" id="IPR002083">
    <property type="entry name" value="MATH/TRAF_dom"/>
</dbReference>
<organism evidence="1 2">
    <name type="scientific">Batillaria attramentaria</name>
    <dbReference type="NCBI Taxonomy" id="370345"/>
    <lineage>
        <taxon>Eukaryota</taxon>
        <taxon>Metazoa</taxon>
        <taxon>Spiralia</taxon>
        <taxon>Lophotrochozoa</taxon>
        <taxon>Mollusca</taxon>
        <taxon>Gastropoda</taxon>
        <taxon>Caenogastropoda</taxon>
        <taxon>Sorbeoconcha</taxon>
        <taxon>Cerithioidea</taxon>
        <taxon>Batillariidae</taxon>
        <taxon>Batillaria</taxon>
    </lineage>
</organism>
<reference evidence="1 2" key="1">
    <citation type="journal article" date="2023" name="Sci. Data">
        <title>Genome assembly of the Korean intertidal mud-creeper Batillaria attramentaria.</title>
        <authorList>
            <person name="Patra A.K."/>
            <person name="Ho P.T."/>
            <person name="Jun S."/>
            <person name="Lee S.J."/>
            <person name="Kim Y."/>
            <person name="Won Y.J."/>
        </authorList>
    </citation>
    <scope>NUCLEOTIDE SEQUENCE [LARGE SCALE GENOMIC DNA]</scope>
    <source>
        <strain evidence="1">Wonlab-2016</strain>
    </source>
</reference>
<dbReference type="CDD" id="cd00121">
    <property type="entry name" value="MATH"/>
    <property type="match status" value="1"/>
</dbReference>
<name>A0ABD0KLZ8_9CAEN</name>
<keyword evidence="2" id="KW-1185">Reference proteome</keyword>